<protein>
    <submittedName>
        <fullName evidence="1">Uncharacterized protein</fullName>
    </submittedName>
</protein>
<organism evidence="1 2">
    <name type="scientific">Streptosporangium vulgare</name>
    <dbReference type="NCBI Taxonomy" id="46190"/>
    <lineage>
        <taxon>Bacteria</taxon>
        <taxon>Bacillati</taxon>
        <taxon>Actinomycetota</taxon>
        <taxon>Actinomycetes</taxon>
        <taxon>Streptosporangiales</taxon>
        <taxon>Streptosporangiaceae</taxon>
        <taxon>Streptosporangium</taxon>
    </lineage>
</organism>
<dbReference type="EMBL" id="JBHMBS010000031">
    <property type="protein sequence ID" value="MFB9681267.1"/>
    <property type="molecule type" value="Genomic_DNA"/>
</dbReference>
<dbReference type="Proteomes" id="UP001589610">
    <property type="component" value="Unassembled WGS sequence"/>
</dbReference>
<name>A0ABV5TQ60_9ACTN</name>
<dbReference type="RefSeq" id="WP_344747711.1">
    <property type="nucleotide sequence ID" value="NZ_BAAAWW010000136.1"/>
</dbReference>
<reference evidence="1 2" key="1">
    <citation type="submission" date="2024-09" db="EMBL/GenBank/DDBJ databases">
        <authorList>
            <person name="Sun Q."/>
            <person name="Mori K."/>
        </authorList>
    </citation>
    <scope>NUCLEOTIDE SEQUENCE [LARGE SCALE GENOMIC DNA]</scope>
    <source>
        <strain evidence="1 2">JCM 3028</strain>
    </source>
</reference>
<proteinExistence type="predicted"/>
<keyword evidence="2" id="KW-1185">Reference proteome</keyword>
<comment type="caution">
    <text evidence="1">The sequence shown here is derived from an EMBL/GenBank/DDBJ whole genome shotgun (WGS) entry which is preliminary data.</text>
</comment>
<accession>A0ABV5TQ60</accession>
<sequence>MIRETRFLISRRPYAVDLTSLRGGLRETPRGSSYRGRIGAVWFRRRKGVTVACIGTLWDFQDTAPTSAVEFLERHTDGRYGGDCDGRWDGERYWGAQEPAVIEQHLALLRPMLANYPNIPDGFDGWWKF</sequence>
<gene>
    <name evidence="1" type="ORF">ACFFRH_37805</name>
</gene>
<evidence type="ECO:0000313" key="2">
    <source>
        <dbReference type="Proteomes" id="UP001589610"/>
    </source>
</evidence>
<evidence type="ECO:0000313" key="1">
    <source>
        <dbReference type="EMBL" id="MFB9681267.1"/>
    </source>
</evidence>